<proteinExistence type="predicted"/>
<dbReference type="RefSeq" id="WP_005359660.1">
    <property type="nucleotide sequence ID" value="NZ_QRKN01000001.1"/>
</dbReference>
<dbReference type="Proteomes" id="UP000285865">
    <property type="component" value="Unassembled WGS sequence"/>
</dbReference>
<organism evidence="1 2">
    <name type="scientific">Agathobacter rectalis</name>
    <dbReference type="NCBI Taxonomy" id="39491"/>
    <lineage>
        <taxon>Bacteria</taxon>
        <taxon>Bacillati</taxon>
        <taxon>Bacillota</taxon>
        <taxon>Clostridia</taxon>
        <taxon>Lachnospirales</taxon>
        <taxon>Lachnospiraceae</taxon>
        <taxon>Agathobacter</taxon>
    </lineage>
</organism>
<dbReference type="EMBL" id="QRKN01000001">
    <property type="protein sequence ID" value="RHI25392.1"/>
    <property type="molecule type" value="Genomic_DNA"/>
</dbReference>
<comment type="caution">
    <text evidence="1">The sequence shown here is derived from an EMBL/GenBank/DDBJ whole genome shotgun (WGS) entry which is preliminary data.</text>
</comment>
<accession>A0A414ZQ45</accession>
<evidence type="ECO:0000313" key="1">
    <source>
        <dbReference type="EMBL" id="RHI25392.1"/>
    </source>
</evidence>
<dbReference type="AlphaFoldDB" id="A0A414ZQ45"/>
<protein>
    <submittedName>
        <fullName evidence="1">Uncharacterized protein</fullName>
    </submittedName>
</protein>
<reference evidence="1 2" key="1">
    <citation type="submission" date="2018-08" db="EMBL/GenBank/DDBJ databases">
        <title>A genome reference for cultivated species of the human gut microbiota.</title>
        <authorList>
            <person name="Zou Y."/>
            <person name="Xue W."/>
            <person name="Luo G."/>
        </authorList>
    </citation>
    <scope>NUCLEOTIDE SEQUENCE [LARGE SCALE GENOMIC DNA]</scope>
    <source>
        <strain evidence="1 2">AM16-11</strain>
    </source>
</reference>
<evidence type="ECO:0000313" key="2">
    <source>
        <dbReference type="Proteomes" id="UP000285865"/>
    </source>
</evidence>
<sequence length="157" mass="18349">MTAIDLLNALKAYTEDKVKDMRLITRVPENGTDPGERPPLVFIGNLPNKEQEKKAAPYILLKLLTKKVDDEENVCRVRIICVTFSEDKNENYMQCLNLVTKIETSLLEDVVIDKHYSCQKPIETIIYDENMELYQVGELMTIWELPQIRRDVRQYLE</sequence>
<gene>
    <name evidence="1" type="ORF">DW172_01485</name>
</gene>
<name>A0A414ZQ45_9FIRM</name>